<evidence type="ECO:0000313" key="1">
    <source>
        <dbReference type="EMBL" id="GGK67976.1"/>
    </source>
</evidence>
<accession>A0A917QU26</accession>
<reference evidence="1" key="1">
    <citation type="journal article" date="2014" name="Int. J. Syst. Evol. Microbiol.">
        <title>Complete genome sequence of Corynebacterium casei LMG S-19264T (=DSM 44701T), isolated from a smear-ripened cheese.</title>
        <authorList>
            <consortium name="US DOE Joint Genome Institute (JGI-PGF)"/>
            <person name="Walter F."/>
            <person name="Albersmeier A."/>
            <person name="Kalinowski J."/>
            <person name="Ruckert C."/>
        </authorList>
    </citation>
    <scope>NUCLEOTIDE SEQUENCE</scope>
    <source>
        <strain evidence="1">JCM 13064</strain>
    </source>
</reference>
<keyword evidence="2" id="KW-1185">Reference proteome</keyword>
<dbReference type="EMBL" id="BMNT01000004">
    <property type="protein sequence ID" value="GGK67976.1"/>
    <property type="molecule type" value="Genomic_DNA"/>
</dbReference>
<dbReference type="RefSeq" id="WP_189161628.1">
    <property type="nucleotide sequence ID" value="NZ_BMNT01000004.1"/>
</dbReference>
<evidence type="ECO:0000313" key="2">
    <source>
        <dbReference type="Proteomes" id="UP000645217"/>
    </source>
</evidence>
<proteinExistence type="predicted"/>
<comment type="caution">
    <text evidence="1">The sequence shown here is derived from an EMBL/GenBank/DDBJ whole genome shotgun (WGS) entry which is preliminary data.</text>
</comment>
<organism evidence="1 2">
    <name type="scientific">Sphaerisporangium melleum</name>
    <dbReference type="NCBI Taxonomy" id="321316"/>
    <lineage>
        <taxon>Bacteria</taxon>
        <taxon>Bacillati</taxon>
        <taxon>Actinomycetota</taxon>
        <taxon>Actinomycetes</taxon>
        <taxon>Streptosporangiales</taxon>
        <taxon>Streptosporangiaceae</taxon>
        <taxon>Sphaerisporangium</taxon>
    </lineage>
</organism>
<dbReference type="AlphaFoldDB" id="A0A917QU26"/>
<gene>
    <name evidence="1" type="ORF">GCM10007964_08720</name>
</gene>
<dbReference type="Proteomes" id="UP000645217">
    <property type="component" value="Unassembled WGS sequence"/>
</dbReference>
<protein>
    <submittedName>
        <fullName evidence="1">Uncharacterized protein</fullName>
    </submittedName>
</protein>
<reference evidence="1" key="2">
    <citation type="submission" date="2020-09" db="EMBL/GenBank/DDBJ databases">
        <authorList>
            <person name="Sun Q."/>
            <person name="Ohkuma M."/>
        </authorList>
    </citation>
    <scope>NUCLEOTIDE SEQUENCE</scope>
    <source>
        <strain evidence="1">JCM 13064</strain>
    </source>
</reference>
<sequence>MKSASIAAERVVSARETVLAGLTDGQIKQMRAIAEVMIADLDRWQDRNR</sequence>
<name>A0A917QU26_9ACTN</name>